<gene>
    <name evidence="1" type="ORF">C8Q69DRAFT_443517</name>
</gene>
<dbReference type="PANTHER" id="PTHR28015:SF1">
    <property type="entry name" value="ATP SYNTHASE ASSEMBLY FACTOR FMC1, MITOCHONDRIAL"/>
    <property type="match status" value="1"/>
</dbReference>
<evidence type="ECO:0000313" key="2">
    <source>
        <dbReference type="Proteomes" id="UP000283841"/>
    </source>
</evidence>
<reference evidence="1 2" key="1">
    <citation type="journal article" date="2018" name="Front. Microbiol.">
        <title>Genomic and genetic insights into a cosmopolitan fungus, Paecilomyces variotii (Eurotiales).</title>
        <authorList>
            <person name="Urquhart A.S."/>
            <person name="Mondo S.J."/>
            <person name="Makela M.R."/>
            <person name="Hane J.K."/>
            <person name="Wiebenga A."/>
            <person name="He G."/>
            <person name="Mihaltcheva S."/>
            <person name="Pangilinan J."/>
            <person name="Lipzen A."/>
            <person name="Barry K."/>
            <person name="de Vries R.P."/>
            <person name="Grigoriev I.V."/>
            <person name="Idnurm A."/>
        </authorList>
    </citation>
    <scope>NUCLEOTIDE SEQUENCE [LARGE SCALE GENOMIC DNA]</scope>
    <source>
        <strain evidence="1 2">CBS 101075</strain>
    </source>
</reference>
<dbReference type="InterPro" id="IPR039196">
    <property type="entry name" value="Fmc1"/>
</dbReference>
<evidence type="ECO:0008006" key="3">
    <source>
        <dbReference type="Google" id="ProtNLM"/>
    </source>
</evidence>
<dbReference type="Proteomes" id="UP000283841">
    <property type="component" value="Unassembled WGS sequence"/>
</dbReference>
<dbReference type="VEuPathDB" id="FungiDB:C8Q69DRAFT_443517"/>
<accession>A0A443HZC9</accession>
<dbReference type="STRING" id="264951.A0A443HZC9"/>
<sequence>MSSNHAFQARSLYRALLRELPPRPLSKPSPLQSRLRALFHPSAAPQESDAALQQLEEADQFIQYARAQRTYATLLDRYNPGMNMDQEERVRLTARRVGLDLPVENEENKK</sequence>
<dbReference type="RefSeq" id="XP_028486759.1">
    <property type="nucleotide sequence ID" value="XM_028628920.1"/>
</dbReference>
<protein>
    <recommendedName>
        <fullName evidence="3">Ras guanyl-nucleotide exchange factor RasGEF</fullName>
    </recommendedName>
</protein>
<dbReference type="Pfam" id="PF13233">
    <property type="entry name" value="Complex1_LYR_2"/>
    <property type="match status" value="1"/>
</dbReference>
<proteinExistence type="predicted"/>
<dbReference type="GO" id="GO:0005759">
    <property type="term" value="C:mitochondrial matrix"/>
    <property type="evidence" value="ECO:0007669"/>
    <property type="project" value="TreeGrafter"/>
</dbReference>
<comment type="caution">
    <text evidence="1">The sequence shown here is derived from an EMBL/GenBank/DDBJ whole genome shotgun (WGS) entry which is preliminary data.</text>
</comment>
<dbReference type="GeneID" id="39598197"/>
<organism evidence="1 2">
    <name type="scientific">Byssochlamys spectabilis</name>
    <name type="common">Paecilomyces variotii</name>
    <dbReference type="NCBI Taxonomy" id="264951"/>
    <lineage>
        <taxon>Eukaryota</taxon>
        <taxon>Fungi</taxon>
        <taxon>Dikarya</taxon>
        <taxon>Ascomycota</taxon>
        <taxon>Pezizomycotina</taxon>
        <taxon>Eurotiomycetes</taxon>
        <taxon>Eurotiomycetidae</taxon>
        <taxon>Eurotiales</taxon>
        <taxon>Thermoascaceae</taxon>
        <taxon>Paecilomyces</taxon>
    </lineage>
</organism>
<dbReference type="GO" id="GO:0033615">
    <property type="term" value="P:mitochondrial proton-transporting ATP synthase complex assembly"/>
    <property type="evidence" value="ECO:0007669"/>
    <property type="project" value="InterPro"/>
</dbReference>
<dbReference type="EMBL" id="RCNU01000003">
    <property type="protein sequence ID" value="RWQ97114.1"/>
    <property type="molecule type" value="Genomic_DNA"/>
</dbReference>
<dbReference type="AlphaFoldDB" id="A0A443HZC9"/>
<dbReference type="PANTHER" id="PTHR28015">
    <property type="entry name" value="ATP SYNTHASE ASSEMBLY FACTOR FMC1, MITOCHONDRIAL"/>
    <property type="match status" value="1"/>
</dbReference>
<keyword evidence="2" id="KW-1185">Reference proteome</keyword>
<evidence type="ECO:0000313" key="1">
    <source>
        <dbReference type="EMBL" id="RWQ97114.1"/>
    </source>
</evidence>
<name>A0A443HZC9_BYSSP</name>